<evidence type="ECO:0000313" key="6">
    <source>
        <dbReference type="EMBL" id="KAK7474994.1"/>
    </source>
</evidence>
<dbReference type="EC" id="3.1.1.-" evidence="4"/>
<dbReference type="Pfam" id="PF00135">
    <property type="entry name" value="COesterase"/>
    <property type="match status" value="1"/>
</dbReference>
<keyword evidence="7" id="KW-1185">Reference proteome</keyword>
<gene>
    <name evidence="6" type="ORF">BaRGS_00033741</name>
</gene>
<evidence type="ECO:0000256" key="4">
    <source>
        <dbReference type="RuleBase" id="RU361235"/>
    </source>
</evidence>
<dbReference type="InterPro" id="IPR019826">
    <property type="entry name" value="Carboxylesterase_B_AS"/>
</dbReference>
<dbReference type="Proteomes" id="UP001519460">
    <property type="component" value="Unassembled WGS sequence"/>
</dbReference>
<evidence type="ECO:0000256" key="1">
    <source>
        <dbReference type="ARBA" id="ARBA00005964"/>
    </source>
</evidence>
<feature type="active site" description="Charge relay system" evidence="3">
    <location>
        <position position="454"/>
    </location>
</feature>
<dbReference type="PROSITE" id="PS00941">
    <property type="entry name" value="CARBOXYLESTERASE_B_2"/>
    <property type="match status" value="1"/>
</dbReference>
<evidence type="ECO:0000256" key="2">
    <source>
        <dbReference type="ARBA" id="ARBA00022801"/>
    </source>
</evidence>
<name>A0ABD0JJ79_9CAEN</name>
<dbReference type="PANTHER" id="PTHR45570">
    <property type="entry name" value="CARBOXYLIC ESTER HYDROLASE"/>
    <property type="match status" value="1"/>
</dbReference>
<keyword evidence="2 4" id="KW-0378">Hydrolase</keyword>
<dbReference type="InterPro" id="IPR002018">
    <property type="entry name" value="CarbesteraseB"/>
</dbReference>
<reference evidence="6 7" key="1">
    <citation type="journal article" date="2023" name="Sci. Data">
        <title>Genome assembly of the Korean intertidal mud-creeper Batillaria attramentaria.</title>
        <authorList>
            <person name="Patra A.K."/>
            <person name="Ho P.T."/>
            <person name="Jun S."/>
            <person name="Lee S.J."/>
            <person name="Kim Y."/>
            <person name="Won Y.J."/>
        </authorList>
    </citation>
    <scope>NUCLEOTIDE SEQUENCE [LARGE SCALE GENOMIC DNA]</scope>
    <source>
        <strain evidence="6">Wonlab-2016</strain>
    </source>
</reference>
<comment type="caution">
    <text evidence="6">The sequence shown here is derived from an EMBL/GenBank/DDBJ whole genome shotgun (WGS) entry which is preliminary data.</text>
</comment>
<feature type="chain" id="PRO_5044528085" description="Carboxylic ester hydrolase" evidence="4">
    <location>
        <begin position="27"/>
        <end position="557"/>
    </location>
</feature>
<feature type="signal peptide" evidence="4">
    <location>
        <begin position="1"/>
        <end position="26"/>
    </location>
</feature>
<feature type="domain" description="Carboxylesterase type B" evidence="5">
    <location>
        <begin position="37"/>
        <end position="550"/>
    </location>
</feature>
<comment type="similarity">
    <text evidence="1 4">Belongs to the type-B carboxylesterase/lipase family.</text>
</comment>
<evidence type="ECO:0000256" key="3">
    <source>
        <dbReference type="PIRSR" id="PIRSR600997-1"/>
    </source>
</evidence>
<dbReference type="Gene3D" id="3.40.50.1820">
    <property type="entry name" value="alpha/beta hydrolase"/>
    <property type="match status" value="1"/>
</dbReference>
<accession>A0ABD0JJ79</accession>
<keyword evidence="4" id="KW-0732">Signal</keyword>
<evidence type="ECO:0000313" key="7">
    <source>
        <dbReference type="Proteomes" id="UP001519460"/>
    </source>
</evidence>
<proteinExistence type="inferred from homology"/>
<sequence>MARIHVTVSLSVLLAVAGLQSACVHCYVTGVGEEEGPVVTTRYGKIQGLYADNATLFLGVPFAAPPVGSLRWEAPQDSKSWGENVYNATTYKPACPQFHCETLSPPLVCHKKMAEDCLYLDIYGPRLTSASGLPVMVMIHGGNFVHMSGSSPIFDGRYLASSREIILVNINYRMGALGFLVTGETTNDARGNYGIQDQVMALKWVQENIHAFGGDPSKVTLFGQSAGAQSTLIHLTLPESAPYFRNAIVESSPIAIPYKRFPEAIILGGLFAELVGCQPRNMNCLRSKSANEITYAQYLARSKVSSLKLLEFFEPWGPFVDGQFIKAEPLALIREGQFSRKPLIIGTTSEETVLYVYSAWNTSVNNVLYGEVIVATYPGHAVEIIYMYPPSYPRDERDTMVKMSTDLVFLCPTRNATRIMRASGVSDVWMYVWDHAFSFQGWGPITFCEGRVCHGSEIVFLFHTEAKGNFTFTPEEKVLSEEIMDFWTNFAKTGDPNNPGRNSTGNKSGRSATALQWPVYAQDGDWPAFRFKTPASIIDTNYHGPYCDFWDTIGYAA</sequence>
<dbReference type="PRINTS" id="PR00878">
    <property type="entry name" value="CHOLNESTRASE"/>
</dbReference>
<protein>
    <recommendedName>
        <fullName evidence="4">Carboxylic ester hydrolase</fullName>
        <ecNumber evidence="4">3.1.1.-</ecNumber>
    </recommendedName>
</protein>
<feature type="active site" description="Charge relay system" evidence="3">
    <location>
        <position position="351"/>
    </location>
</feature>
<dbReference type="PROSITE" id="PS00122">
    <property type="entry name" value="CARBOXYLESTERASE_B_1"/>
    <property type="match status" value="1"/>
</dbReference>
<organism evidence="6 7">
    <name type="scientific">Batillaria attramentaria</name>
    <dbReference type="NCBI Taxonomy" id="370345"/>
    <lineage>
        <taxon>Eukaryota</taxon>
        <taxon>Metazoa</taxon>
        <taxon>Spiralia</taxon>
        <taxon>Lophotrochozoa</taxon>
        <taxon>Mollusca</taxon>
        <taxon>Gastropoda</taxon>
        <taxon>Caenogastropoda</taxon>
        <taxon>Sorbeoconcha</taxon>
        <taxon>Cerithioidea</taxon>
        <taxon>Batillariidae</taxon>
        <taxon>Batillaria</taxon>
    </lineage>
</organism>
<dbReference type="EMBL" id="JACVVK020000418">
    <property type="protein sequence ID" value="KAK7474994.1"/>
    <property type="molecule type" value="Genomic_DNA"/>
</dbReference>
<dbReference type="PANTHER" id="PTHR45570:SF1">
    <property type="entry name" value="CARBOXYLIC ESTER HYDROLASE"/>
    <property type="match status" value="1"/>
</dbReference>
<evidence type="ECO:0000259" key="5">
    <source>
        <dbReference type="Pfam" id="PF00135"/>
    </source>
</evidence>
<dbReference type="InterPro" id="IPR000997">
    <property type="entry name" value="Cholinesterase"/>
</dbReference>
<dbReference type="SUPFAM" id="SSF53474">
    <property type="entry name" value="alpha/beta-Hydrolases"/>
    <property type="match status" value="1"/>
</dbReference>
<feature type="active site" description="Acyl-ester intermediate" evidence="3">
    <location>
        <position position="225"/>
    </location>
</feature>
<dbReference type="AlphaFoldDB" id="A0ABD0JJ79"/>
<dbReference type="GO" id="GO:0016787">
    <property type="term" value="F:hydrolase activity"/>
    <property type="evidence" value="ECO:0007669"/>
    <property type="project" value="UniProtKB-KW"/>
</dbReference>
<dbReference type="InterPro" id="IPR029058">
    <property type="entry name" value="AB_hydrolase_fold"/>
</dbReference>
<dbReference type="InterPro" id="IPR019819">
    <property type="entry name" value="Carboxylesterase_B_CS"/>
</dbReference>